<keyword evidence="3" id="KW-1185">Reference proteome</keyword>
<comment type="caution">
    <text evidence="2">The sequence shown here is derived from an EMBL/GenBank/DDBJ whole genome shotgun (WGS) entry which is preliminary data.</text>
</comment>
<proteinExistence type="predicted"/>
<accession>A0A5C6C7Y4</accession>
<organism evidence="2 3">
    <name type="scientific">Allorhodopirellula heiligendammensis</name>
    <dbReference type="NCBI Taxonomy" id="2714739"/>
    <lineage>
        <taxon>Bacteria</taxon>
        <taxon>Pseudomonadati</taxon>
        <taxon>Planctomycetota</taxon>
        <taxon>Planctomycetia</taxon>
        <taxon>Pirellulales</taxon>
        <taxon>Pirellulaceae</taxon>
        <taxon>Allorhodopirellula</taxon>
    </lineage>
</organism>
<evidence type="ECO:0000313" key="3">
    <source>
        <dbReference type="Proteomes" id="UP000319908"/>
    </source>
</evidence>
<dbReference type="OrthoDB" id="9970987at2"/>
<protein>
    <submittedName>
        <fullName evidence="2">Uncharacterized protein</fullName>
    </submittedName>
</protein>
<evidence type="ECO:0000313" key="2">
    <source>
        <dbReference type="EMBL" id="TWU19536.1"/>
    </source>
</evidence>
<dbReference type="RefSeq" id="WP_146406322.1">
    <property type="nucleotide sequence ID" value="NZ_SJPU01000001.1"/>
</dbReference>
<dbReference type="EMBL" id="SJPU01000001">
    <property type="protein sequence ID" value="TWU19536.1"/>
    <property type="molecule type" value="Genomic_DNA"/>
</dbReference>
<feature type="compositionally biased region" description="Basic and acidic residues" evidence="1">
    <location>
        <begin position="85"/>
        <end position="95"/>
    </location>
</feature>
<gene>
    <name evidence="2" type="ORF">Poly21_17100</name>
</gene>
<reference evidence="2 3" key="1">
    <citation type="journal article" date="2020" name="Antonie Van Leeuwenhoek">
        <title>Rhodopirellula heiligendammensis sp. nov., Rhodopirellula pilleata sp. nov., and Rhodopirellula solitaria sp. nov. isolated from natural or artificial marine surfaces in Northern Germany and California, USA, and emended description of the genus Rhodopirellula.</title>
        <authorList>
            <person name="Kallscheuer N."/>
            <person name="Wiegand S."/>
            <person name="Jogler M."/>
            <person name="Boedeker C."/>
            <person name="Peeters S.H."/>
            <person name="Rast P."/>
            <person name="Heuer A."/>
            <person name="Jetten M.S.M."/>
            <person name="Rohde M."/>
            <person name="Jogler C."/>
        </authorList>
    </citation>
    <scope>NUCLEOTIDE SEQUENCE [LARGE SCALE GENOMIC DNA]</scope>
    <source>
        <strain evidence="2 3">Poly21</strain>
    </source>
</reference>
<feature type="region of interest" description="Disordered" evidence="1">
    <location>
        <begin position="72"/>
        <end position="95"/>
    </location>
</feature>
<dbReference type="AlphaFoldDB" id="A0A5C6C7Y4"/>
<name>A0A5C6C7Y4_9BACT</name>
<dbReference type="Proteomes" id="UP000319908">
    <property type="component" value="Unassembled WGS sequence"/>
</dbReference>
<evidence type="ECO:0000256" key="1">
    <source>
        <dbReference type="SAM" id="MobiDB-lite"/>
    </source>
</evidence>
<sequence>MNAESMTLDEAVELAKRVQQTNGLKLQAIGRFLPDAELTTTPERWGVSIVLADGKRKVLWNSLSLAMITPPAKANAPKAKPARRRSADDRQEVLF</sequence>